<keyword evidence="4" id="KW-0175">Coiled coil</keyword>
<dbReference type="SMART" id="SM00267">
    <property type="entry name" value="GGDEF"/>
    <property type="match status" value="1"/>
</dbReference>
<dbReference type="SUPFAM" id="SSF53850">
    <property type="entry name" value="Periplasmic binding protein-like II"/>
    <property type="match status" value="1"/>
</dbReference>
<dbReference type="SMART" id="SM00062">
    <property type="entry name" value="PBPb"/>
    <property type="match status" value="1"/>
</dbReference>
<dbReference type="PROSITE" id="PS50887">
    <property type="entry name" value="GGDEF"/>
    <property type="match status" value="1"/>
</dbReference>
<reference evidence="8 9" key="1">
    <citation type="submission" date="2019-11" db="EMBL/GenBank/DDBJ databases">
        <title>Complete Genome Sequence of Shewanella chilikensis Strain DC57, Isolated from Corroded Seal Rings at a floating production facility in Australia.</title>
        <authorList>
            <person name="Salgar-Chaparro S.J."/>
            <person name="Castillo-Villamizar G.A."/>
            <person name="Poehlein A."/>
            <person name="Daniel R."/>
            <person name="Machuca L."/>
        </authorList>
    </citation>
    <scope>NUCLEOTIDE SEQUENCE [LARGE SCALE GENOMIC DNA]</scope>
    <source>
        <strain evidence="8 9">DC57</strain>
    </source>
</reference>
<dbReference type="RefSeq" id="WP_165565617.1">
    <property type="nucleotide sequence ID" value="NZ_CP045857.1"/>
</dbReference>
<dbReference type="InterPro" id="IPR000160">
    <property type="entry name" value="GGDEF_dom"/>
</dbReference>
<dbReference type="InterPro" id="IPR001638">
    <property type="entry name" value="Solute-binding_3/MltF_N"/>
</dbReference>
<gene>
    <name evidence="8" type="ORF">GII14_18240</name>
</gene>
<dbReference type="Proteomes" id="UP000502117">
    <property type="component" value="Chromosome"/>
</dbReference>
<dbReference type="PANTHER" id="PTHR45138">
    <property type="entry name" value="REGULATORY COMPONENTS OF SENSORY TRANSDUCTION SYSTEM"/>
    <property type="match status" value="1"/>
</dbReference>
<dbReference type="SUPFAM" id="SSF55073">
    <property type="entry name" value="Nucleotide cyclase"/>
    <property type="match status" value="1"/>
</dbReference>
<feature type="signal peptide" evidence="6">
    <location>
        <begin position="1"/>
        <end position="22"/>
    </location>
</feature>
<keyword evidence="6" id="KW-0732">Signal</keyword>
<evidence type="ECO:0000313" key="8">
    <source>
        <dbReference type="EMBL" id="QIJ05901.1"/>
    </source>
</evidence>
<comment type="cofactor">
    <cofactor evidence="1">
        <name>Mg(2+)</name>
        <dbReference type="ChEBI" id="CHEBI:18420"/>
    </cofactor>
</comment>
<dbReference type="EMBL" id="CP045857">
    <property type="protein sequence ID" value="QIJ05901.1"/>
    <property type="molecule type" value="Genomic_DNA"/>
</dbReference>
<evidence type="ECO:0000256" key="6">
    <source>
        <dbReference type="SAM" id="SignalP"/>
    </source>
</evidence>
<keyword evidence="5" id="KW-0812">Transmembrane</keyword>
<evidence type="ECO:0000256" key="5">
    <source>
        <dbReference type="SAM" id="Phobius"/>
    </source>
</evidence>
<evidence type="ECO:0000313" key="9">
    <source>
        <dbReference type="Proteomes" id="UP000502117"/>
    </source>
</evidence>
<comment type="catalytic activity">
    <reaction evidence="3">
        <text>2 GTP = 3',3'-c-di-GMP + 2 diphosphate</text>
        <dbReference type="Rhea" id="RHEA:24898"/>
        <dbReference type="ChEBI" id="CHEBI:33019"/>
        <dbReference type="ChEBI" id="CHEBI:37565"/>
        <dbReference type="ChEBI" id="CHEBI:58805"/>
        <dbReference type="EC" id="2.7.7.65"/>
    </reaction>
</comment>
<protein>
    <recommendedName>
        <fullName evidence="2">diguanylate cyclase</fullName>
        <ecNumber evidence="2">2.7.7.65</ecNumber>
    </recommendedName>
</protein>
<dbReference type="GO" id="GO:0052621">
    <property type="term" value="F:diguanylate cyclase activity"/>
    <property type="evidence" value="ECO:0007669"/>
    <property type="project" value="UniProtKB-EC"/>
</dbReference>
<keyword evidence="5" id="KW-0472">Membrane</keyword>
<dbReference type="AlphaFoldDB" id="A0A6G7LVW6"/>
<sequence>MLRFLRPILFGSLLLATAAVNAVTIPYCVDPDWMPYEGIDQGKHVGISSGFLELIEEQTDWQFQLVPTDSWQQTLAYLKQQRCVFTTMLNYTPRRAEFLYFSDIYSRSPNVLVSRREQPFLQNMEQVGDRSLAIPRGYRLLDYVRQNYPKIRIILAETEQQGLEMVSSGEADLFIGSMYSINARIQQSGLFNLKIAAWAGPEEQFRMAVTENSKWMLPELNRLLAQISDDYRARLYRQWSNIAVLKQTDRGLTWQLLVVVTLVFGALLARYRWISKYNRELTAKNQQLEKLRNQLLETNRELEFISTHDPLTKLYNRHYFHRHFAPEHRSDAMQGHTSLIVIDIDFFKDINDRHGHSVGDSILSDLASLLMEGAREIDLVARWGGEEFMIVCPDTDCVQARHLCERLASAMTVYPFYAGVRLSCSFGLTELKPGESIWSAFDRADQALYRAKSEGRNRICCDPEYDRANKIGPNSSV</sequence>
<keyword evidence="5" id="KW-1133">Transmembrane helix</keyword>
<dbReference type="CDD" id="cd13708">
    <property type="entry name" value="PBP2_BvgS_like_1"/>
    <property type="match status" value="1"/>
</dbReference>
<organism evidence="8 9">
    <name type="scientific">Shewanella chilikensis</name>
    <dbReference type="NCBI Taxonomy" id="558541"/>
    <lineage>
        <taxon>Bacteria</taxon>
        <taxon>Pseudomonadati</taxon>
        <taxon>Pseudomonadota</taxon>
        <taxon>Gammaproteobacteria</taxon>
        <taxon>Alteromonadales</taxon>
        <taxon>Shewanellaceae</taxon>
        <taxon>Shewanella</taxon>
    </lineage>
</organism>
<evidence type="ECO:0000256" key="3">
    <source>
        <dbReference type="ARBA" id="ARBA00034247"/>
    </source>
</evidence>
<dbReference type="Gene3D" id="3.40.190.10">
    <property type="entry name" value="Periplasmic binding protein-like II"/>
    <property type="match status" value="2"/>
</dbReference>
<dbReference type="NCBIfam" id="TIGR00254">
    <property type="entry name" value="GGDEF"/>
    <property type="match status" value="1"/>
</dbReference>
<dbReference type="InterPro" id="IPR050469">
    <property type="entry name" value="Diguanylate_Cyclase"/>
</dbReference>
<evidence type="ECO:0000259" key="7">
    <source>
        <dbReference type="PROSITE" id="PS50887"/>
    </source>
</evidence>
<feature type="chain" id="PRO_5026321987" description="diguanylate cyclase" evidence="6">
    <location>
        <begin position="23"/>
        <end position="477"/>
    </location>
</feature>
<feature type="domain" description="GGDEF" evidence="7">
    <location>
        <begin position="335"/>
        <end position="464"/>
    </location>
</feature>
<name>A0A6G7LVW6_9GAMM</name>
<dbReference type="FunFam" id="3.30.70.270:FF:000001">
    <property type="entry name" value="Diguanylate cyclase domain protein"/>
    <property type="match status" value="1"/>
</dbReference>
<dbReference type="InterPro" id="IPR043128">
    <property type="entry name" value="Rev_trsase/Diguanyl_cyclase"/>
</dbReference>
<dbReference type="InterPro" id="IPR029787">
    <property type="entry name" value="Nucleotide_cyclase"/>
</dbReference>
<dbReference type="GO" id="GO:0005886">
    <property type="term" value="C:plasma membrane"/>
    <property type="evidence" value="ECO:0007669"/>
    <property type="project" value="TreeGrafter"/>
</dbReference>
<dbReference type="EC" id="2.7.7.65" evidence="2"/>
<dbReference type="GO" id="GO:1902201">
    <property type="term" value="P:negative regulation of bacterial-type flagellum-dependent cell motility"/>
    <property type="evidence" value="ECO:0007669"/>
    <property type="project" value="TreeGrafter"/>
</dbReference>
<dbReference type="Pfam" id="PF00497">
    <property type="entry name" value="SBP_bac_3"/>
    <property type="match status" value="1"/>
</dbReference>
<dbReference type="Pfam" id="PF00990">
    <property type="entry name" value="GGDEF"/>
    <property type="match status" value="1"/>
</dbReference>
<dbReference type="KEGG" id="schk:GII14_18240"/>
<dbReference type="PANTHER" id="PTHR45138:SF9">
    <property type="entry name" value="DIGUANYLATE CYCLASE DGCM-RELATED"/>
    <property type="match status" value="1"/>
</dbReference>
<accession>A0A6G7LVW6</accession>
<dbReference type="GO" id="GO:0043709">
    <property type="term" value="P:cell adhesion involved in single-species biofilm formation"/>
    <property type="evidence" value="ECO:0007669"/>
    <property type="project" value="TreeGrafter"/>
</dbReference>
<evidence type="ECO:0000256" key="4">
    <source>
        <dbReference type="SAM" id="Coils"/>
    </source>
</evidence>
<evidence type="ECO:0000256" key="1">
    <source>
        <dbReference type="ARBA" id="ARBA00001946"/>
    </source>
</evidence>
<feature type="coiled-coil region" evidence="4">
    <location>
        <begin position="274"/>
        <end position="308"/>
    </location>
</feature>
<feature type="transmembrane region" description="Helical" evidence="5">
    <location>
        <begin position="252"/>
        <end position="269"/>
    </location>
</feature>
<proteinExistence type="predicted"/>
<dbReference type="CDD" id="cd01949">
    <property type="entry name" value="GGDEF"/>
    <property type="match status" value="1"/>
</dbReference>
<dbReference type="Gene3D" id="3.30.70.270">
    <property type="match status" value="1"/>
</dbReference>
<evidence type="ECO:0000256" key="2">
    <source>
        <dbReference type="ARBA" id="ARBA00012528"/>
    </source>
</evidence>